<keyword evidence="4" id="KW-1003">Cell membrane</keyword>
<feature type="transmembrane region" description="Helical" evidence="9">
    <location>
        <begin position="355"/>
        <end position="378"/>
    </location>
</feature>
<sequence length="1084" mass="117450">MLTRLIELSLQHRAAVLLATCVLLAGGAYALANLDVDAFPDTTPVMVQVNTTAPALGPEEIERQITYPVEQSLSGLPALVNVRSVSKYGFSQVVVTFEDGTDIYFARQVVGERLATVELPEGVGRPEMGPVATGLGEVFHYVLTYPGVDFSALPPAERERLLTELRTTHDWVVKPQLRTVPGTAEVNSWGGFEKQFQVKVDPAALVSRGLTFEAVVEALRKNNRNVGGGNVDRLGEMLLVQGLGRTETIAEIEEVVVDAADGVPVKVRDVAEVTVGHEIRRGAVTADGRGEAVMGLGFMLMGENTRDYTAALKEKFEEVRGNLPPGMALVTMYDRTELVDSVIDTVRRNLFEGGLLVVAVLFVFLGNLRAGLIVALAIPLSMTFAFAGMWRFGIAASLLSLGAIDFGLVVDSSVVMVENCVRHLAEARGTKNKLAVIRDAAVEVRGPTLFGELIIATVYLPILTLEGIEGKMFRPMALTVIFALAGSMVLSLTLMPVLASLALSRGGSHREPFAVRLLHRLYRPVLHFTMRQKLAVSGFAAAVLAVSFGMIAPNLGTEFMPQLSEGAVAINVVRLAGTQTEESVRFNTRMERALLDQFPDEIAHVWSRIGSAEIATDPMGLELSDVFVTLKPRSEWTRAATQGQLTRLFEEALRDLPGQRLAFTQPIKMRLDELGTGARADIAVKVYGDDLDALAATAAEVERVLRTVPGSADVGFTQLTGQPMLEVEIDRDAIARYGVPAAAVLDLVEALGNRPVGDVFQGQLRFPLTVRLPDEYRDDPEKIESLPIVTPRGEQIPLGRLADVRFTTGPSQIAREWAQRRVTVNVNVRGRDVGGFVAEAQRRVDEEVTLPSARYRVEFGGQFEHMVRARRRLLIVVPVALVLIASLLYATYGNLIDTVRVFTGIPFAWTGGLFALWLRGMPFSISAAVGFVALSGVAVLDDMLLVSRIRQLREKGLNLEEAVEGAAVQRLRPILMTTLVAALGFLPMATSSGMGAEVQRPLATVVIGGVCSATVMSLLVLRVLYTLFPSPAPKTDGSANDPTVQDERDGVHNHPDGRRNGETSALAGAGDRRFSHPFPDDPEV</sequence>
<evidence type="ECO:0000256" key="6">
    <source>
        <dbReference type="ARBA" id="ARBA00022989"/>
    </source>
</evidence>
<dbReference type="Proteomes" id="UP000318741">
    <property type="component" value="Chromosome"/>
</dbReference>
<evidence type="ECO:0000256" key="7">
    <source>
        <dbReference type="ARBA" id="ARBA00023136"/>
    </source>
</evidence>
<feature type="transmembrane region" description="Helical" evidence="9">
    <location>
        <begin position="449"/>
        <end position="468"/>
    </location>
</feature>
<keyword evidence="6 9" id="KW-1133">Transmembrane helix</keyword>
<dbReference type="GO" id="GO:0042910">
    <property type="term" value="F:xenobiotic transmembrane transporter activity"/>
    <property type="evidence" value="ECO:0007669"/>
    <property type="project" value="TreeGrafter"/>
</dbReference>
<feature type="transmembrane region" description="Helical" evidence="9">
    <location>
        <begin position="1002"/>
        <end position="1025"/>
    </location>
</feature>
<dbReference type="PANTHER" id="PTHR32063">
    <property type="match status" value="1"/>
</dbReference>
<gene>
    <name evidence="10" type="primary">czcA</name>
    <name evidence="10" type="ORF">CA12_26750</name>
</gene>
<feature type="transmembrane region" description="Helical" evidence="9">
    <location>
        <begin position="534"/>
        <end position="552"/>
    </location>
</feature>
<dbReference type="Gene3D" id="3.30.70.1440">
    <property type="entry name" value="Multidrug efflux transporter AcrB pore domain"/>
    <property type="match status" value="1"/>
</dbReference>
<dbReference type="PANTHER" id="PTHR32063:SF24">
    <property type="entry name" value="CATION EFFLUX SYSTEM (ACRB_ACRD_ACRF FAMILY)"/>
    <property type="match status" value="1"/>
</dbReference>
<dbReference type="EMBL" id="CP036265">
    <property type="protein sequence ID" value="QDT16569.1"/>
    <property type="molecule type" value="Genomic_DNA"/>
</dbReference>
<dbReference type="InterPro" id="IPR001036">
    <property type="entry name" value="Acrflvin-R"/>
</dbReference>
<feature type="transmembrane region" description="Helical" evidence="9">
    <location>
        <begin position="923"/>
        <end position="945"/>
    </location>
</feature>
<evidence type="ECO:0000256" key="8">
    <source>
        <dbReference type="SAM" id="MobiDB-lite"/>
    </source>
</evidence>
<dbReference type="InterPro" id="IPR027463">
    <property type="entry name" value="AcrB_DN_DC_subdom"/>
</dbReference>
<evidence type="ECO:0000256" key="2">
    <source>
        <dbReference type="ARBA" id="ARBA00010942"/>
    </source>
</evidence>
<feature type="transmembrane region" description="Helical" evidence="9">
    <location>
        <begin position="390"/>
        <end position="409"/>
    </location>
</feature>
<evidence type="ECO:0000256" key="5">
    <source>
        <dbReference type="ARBA" id="ARBA00022692"/>
    </source>
</evidence>
<protein>
    <submittedName>
        <fullName evidence="10">Cobalt-zinc-cadmium resistance protein CzcA</fullName>
    </submittedName>
</protein>
<keyword evidence="5 9" id="KW-0812">Transmembrane</keyword>
<evidence type="ECO:0000256" key="3">
    <source>
        <dbReference type="ARBA" id="ARBA00022448"/>
    </source>
</evidence>
<organism evidence="10 11">
    <name type="scientific">Alienimonas californiensis</name>
    <dbReference type="NCBI Taxonomy" id="2527989"/>
    <lineage>
        <taxon>Bacteria</taxon>
        <taxon>Pseudomonadati</taxon>
        <taxon>Planctomycetota</taxon>
        <taxon>Planctomycetia</taxon>
        <taxon>Planctomycetales</taxon>
        <taxon>Planctomycetaceae</taxon>
        <taxon>Alienimonas</taxon>
    </lineage>
</organism>
<dbReference type="SUPFAM" id="SSF82866">
    <property type="entry name" value="Multidrug efflux transporter AcrB transmembrane domain"/>
    <property type="match status" value="2"/>
</dbReference>
<dbReference type="Gene3D" id="3.30.70.1320">
    <property type="entry name" value="Multidrug efflux transporter AcrB pore domain like"/>
    <property type="match status" value="1"/>
</dbReference>
<accession>A0A517PB24</accession>
<dbReference type="PRINTS" id="PR00702">
    <property type="entry name" value="ACRIFLAVINRP"/>
</dbReference>
<dbReference type="AlphaFoldDB" id="A0A517PB24"/>
<feature type="compositionally biased region" description="Basic and acidic residues" evidence="8">
    <location>
        <begin position="1045"/>
        <end position="1061"/>
    </location>
</feature>
<dbReference type="SUPFAM" id="SSF82714">
    <property type="entry name" value="Multidrug efflux transporter AcrB TolC docking domain, DN and DC subdomains"/>
    <property type="match status" value="2"/>
</dbReference>
<dbReference type="GO" id="GO:0005886">
    <property type="term" value="C:plasma membrane"/>
    <property type="evidence" value="ECO:0007669"/>
    <property type="project" value="UniProtKB-SubCell"/>
</dbReference>
<evidence type="ECO:0000256" key="9">
    <source>
        <dbReference type="SAM" id="Phobius"/>
    </source>
</evidence>
<dbReference type="Gene3D" id="3.30.2090.10">
    <property type="entry name" value="Multidrug efflux transporter AcrB TolC docking domain, DN and DC subdomains"/>
    <property type="match status" value="2"/>
</dbReference>
<keyword evidence="7 9" id="KW-0472">Membrane</keyword>
<dbReference type="Pfam" id="PF00873">
    <property type="entry name" value="ACR_tran"/>
    <property type="match status" value="1"/>
</dbReference>
<dbReference type="RefSeq" id="WP_145359381.1">
    <property type="nucleotide sequence ID" value="NZ_CP036265.1"/>
</dbReference>
<feature type="region of interest" description="Disordered" evidence="8">
    <location>
        <begin position="1032"/>
        <end position="1084"/>
    </location>
</feature>
<reference evidence="10 11" key="1">
    <citation type="submission" date="2019-02" db="EMBL/GenBank/DDBJ databases">
        <title>Deep-cultivation of Planctomycetes and their phenomic and genomic characterization uncovers novel biology.</title>
        <authorList>
            <person name="Wiegand S."/>
            <person name="Jogler M."/>
            <person name="Boedeker C."/>
            <person name="Pinto D."/>
            <person name="Vollmers J."/>
            <person name="Rivas-Marin E."/>
            <person name="Kohn T."/>
            <person name="Peeters S.H."/>
            <person name="Heuer A."/>
            <person name="Rast P."/>
            <person name="Oberbeckmann S."/>
            <person name="Bunk B."/>
            <person name="Jeske O."/>
            <person name="Meyerdierks A."/>
            <person name="Storesund J.E."/>
            <person name="Kallscheuer N."/>
            <person name="Luecker S."/>
            <person name="Lage O.M."/>
            <person name="Pohl T."/>
            <person name="Merkel B.J."/>
            <person name="Hornburger P."/>
            <person name="Mueller R.-W."/>
            <person name="Bruemmer F."/>
            <person name="Labrenz M."/>
            <person name="Spormann A.M."/>
            <person name="Op den Camp H."/>
            <person name="Overmann J."/>
            <person name="Amann R."/>
            <person name="Jetten M.S.M."/>
            <person name="Mascher T."/>
            <person name="Medema M.H."/>
            <person name="Devos D.P."/>
            <person name="Kaster A.-K."/>
            <person name="Ovreas L."/>
            <person name="Rohde M."/>
            <person name="Galperin M.Y."/>
            <person name="Jogler C."/>
        </authorList>
    </citation>
    <scope>NUCLEOTIDE SEQUENCE [LARGE SCALE GENOMIC DNA]</scope>
    <source>
        <strain evidence="10 11">CA12</strain>
    </source>
</reference>
<dbReference type="InterPro" id="IPR004763">
    <property type="entry name" value="CusA-like"/>
</dbReference>
<evidence type="ECO:0000313" key="10">
    <source>
        <dbReference type="EMBL" id="QDT16569.1"/>
    </source>
</evidence>
<feature type="transmembrane region" description="Helical" evidence="9">
    <location>
        <begin position="974"/>
        <end position="996"/>
    </location>
</feature>
<keyword evidence="11" id="KW-1185">Reference proteome</keyword>
<feature type="transmembrane region" description="Helical" evidence="9">
    <location>
        <begin position="873"/>
        <end position="892"/>
    </location>
</feature>
<keyword evidence="3" id="KW-0813">Transport</keyword>
<dbReference type="OrthoDB" id="219750at2"/>
<proteinExistence type="inferred from homology"/>
<dbReference type="GO" id="GO:0008324">
    <property type="term" value="F:monoatomic cation transmembrane transporter activity"/>
    <property type="evidence" value="ECO:0007669"/>
    <property type="project" value="InterPro"/>
</dbReference>
<comment type="similarity">
    <text evidence="2">Belongs to the resistance-nodulation-cell division (RND) (TC 2.A.6) family.</text>
</comment>
<dbReference type="Gene3D" id="1.20.1640.10">
    <property type="entry name" value="Multidrug efflux transporter AcrB transmembrane domain"/>
    <property type="match status" value="2"/>
</dbReference>
<dbReference type="SUPFAM" id="SSF82693">
    <property type="entry name" value="Multidrug efflux transporter AcrB pore domain, PN1, PN2, PC1 and PC2 subdomains"/>
    <property type="match status" value="1"/>
</dbReference>
<dbReference type="NCBIfam" id="TIGR00914">
    <property type="entry name" value="2A0601"/>
    <property type="match status" value="1"/>
</dbReference>
<evidence type="ECO:0000256" key="4">
    <source>
        <dbReference type="ARBA" id="ARBA00022475"/>
    </source>
</evidence>
<comment type="subcellular location">
    <subcellularLocation>
        <location evidence="1">Cell membrane</location>
        <topology evidence="1">Multi-pass membrane protein</topology>
    </subcellularLocation>
</comment>
<evidence type="ECO:0000313" key="11">
    <source>
        <dbReference type="Proteomes" id="UP000318741"/>
    </source>
</evidence>
<name>A0A517PB24_9PLAN</name>
<feature type="transmembrane region" description="Helical" evidence="9">
    <location>
        <begin position="480"/>
        <end position="503"/>
    </location>
</feature>
<dbReference type="Gene3D" id="3.30.70.1430">
    <property type="entry name" value="Multidrug efflux transporter AcrB pore domain"/>
    <property type="match status" value="2"/>
</dbReference>
<evidence type="ECO:0000256" key="1">
    <source>
        <dbReference type="ARBA" id="ARBA00004651"/>
    </source>
</evidence>
<dbReference type="KEGG" id="acaf:CA12_26750"/>